<feature type="transmembrane region" description="Helical" evidence="1">
    <location>
        <begin position="67"/>
        <end position="88"/>
    </location>
</feature>
<feature type="transmembrane region" description="Helical" evidence="1">
    <location>
        <begin position="41"/>
        <end position="61"/>
    </location>
</feature>
<evidence type="ECO:0008006" key="3">
    <source>
        <dbReference type="Google" id="ProtNLM"/>
    </source>
</evidence>
<evidence type="ECO:0000256" key="1">
    <source>
        <dbReference type="SAM" id="Phobius"/>
    </source>
</evidence>
<protein>
    <recommendedName>
        <fullName evidence="3">MFS transporter</fullName>
    </recommendedName>
</protein>
<evidence type="ECO:0000313" key="2">
    <source>
        <dbReference type="EMBL" id="HHE55188.1"/>
    </source>
</evidence>
<gene>
    <name evidence="2" type="ORF">ENL21_05355</name>
</gene>
<dbReference type="Proteomes" id="UP000886111">
    <property type="component" value="Unassembled WGS sequence"/>
</dbReference>
<comment type="caution">
    <text evidence="2">The sequence shown here is derived from an EMBL/GenBank/DDBJ whole genome shotgun (WGS) entry which is preliminary data.</text>
</comment>
<dbReference type="InterPro" id="IPR036259">
    <property type="entry name" value="MFS_trans_sf"/>
</dbReference>
<dbReference type="AlphaFoldDB" id="A0A7V5H651"/>
<proteinExistence type="predicted"/>
<accession>A0A7V5H651</accession>
<sequence length="97" mass="10686">MSTKFIFILYLFFFYVGCGISAYKISIEGGLLEISNDENRVLFSGVFGAMNIISSVFPLVTGALFHLIPPVIILFAFGLLSLSAFIFLKKLHCPVDA</sequence>
<organism evidence="2">
    <name type="scientific">Caldithrix abyssi</name>
    <dbReference type="NCBI Taxonomy" id="187145"/>
    <lineage>
        <taxon>Bacteria</taxon>
        <taxon>Pseudomonadati</taxon>
        <taxon>Calditrichota</taxon>
        <taxon>Calditrichia</taxon>
        <taxon>Calditrichales</taxon>
        <taxon>Calditrichaceae</taxon>
        <taxon>Caldithrix</taxon>
    </lineage>
</organism>
<reference evidence="2" key="1">
    <citation type="journal article" date="2020" name="mSystems">
        <title>Genome- and Community-Level Interaction Insights into Carbon Utilization and Element Cycling Functions of Hydrothermarchaeota in Hydrothermal Sediment.</title>
        <authorList>
            <person name="Zhou Z."/>
            <person name="Liu Y."/>
            <person name="Xu W."/>
            <person name="Pan J."/>
            <person name="Luo Z.H."/>
            <person name="Li M."/>
        </authorList>
    </citation>
    <scope>NUCLEOTIDE SEQUENCE [LARGE SCALE GENOMIC DNA]</scope>
    <source>
        <strain evidence="2">HyVt-76</strain>
    </source>
</reference>
<feature type="transmembrane region" description="Helical" evidence="1">
    <location>
        <begin position="6"/>
        <end position="25"/>
    </location>
</feature>
<name>A0A7V5H651_CALAY</name>
<keyword evidence="1" id="KW-0812">Transmembrane</keyword>
<keyword evidence="1" id="KW-0472">Membrane</keyword>
<dbReference type="SUPFAM" id="SSF103473">
    <property type="entry name" value="MFS general substrate transporter"/>
    <property type="match status" value="1"/>
</dbReference>
<dbReference type="EMBL" id="DRTD01000393">
    <property type="protein sequence ID" value="HHE55188.1"/>
    <property type="molecule type" value="Genomic_DNA"/>
</dbReference>
<keyword evidence="1" id="KW-1133">Transmembrane helix</keyword>